<accession>A0AB39Q8M2</accession>
<feature type="transmembrane region" description="Helical" evidence="1">
    <location>
        <begin position="111"/>
        <end position="131"/>
    </location>
</feature>
<keyword evidence="1" id="KW-1133">Transmembrane helix</keyword>
<dbReference type="Pfam" id="PF18181">
    <property type="entry name" value="SLATT_1"/>
    <property type="match status" value="1"/>
</dbReference>
<dbReference type="RefSeq" id="WP_369173362.1">
    <property type="nucleotide sequence ID" value="NZ_CP163439.1"/>
</dbReference>
<feature type="domain" description="SMODS and SLOG-associating 2TM effector" evidence="2">
    <location>
        <begin position="81"/>
        <end position="206"/>
    </location>
</feature>
<evidence type="ECO:0000256" key="1">
    <source>
        <dbReference type="SAM" id="Phobius"/>
    </source>
</evidence>
<gene>
    <name evidence="3" type="ORF">AB5J49_37845</name>
</gene>
<feature type="transmembrane region" description="Helical" evidence="1">
    <location>
        <begin position="137"/>
        <end position="159"/>
    </location>
</feature>
<dbReference type="AlphaFoldDB" id="A0AB39Q8M2"/>
<keyword evidence="1" id="KW-0812">Transmembrane</keyword>
<evidence type="ECO:0000313" key="3">
    <source>
        <dbReference type="EMBL" id="XDQ38662.1"/>
    </source>
</evidence>
<proteinExistence type="predicted"/>
<name>A0AB39Q8M2_9ACTN</name>
<protein>
    <submittedName>
        <fullName evidence="3">SLATT domain-containing protein</fullName>
    </submittedName>
</protein>
<dbReference type="NCBIfam" id="NF033634">
    <property type="entry name" value="SLATT_1"/>
    <property type="match status" value="1"/>
</dbReference>
<sequence length="213" mass="23185">MAAVGPSDWTRLRAVSESLKSEVYVSLAGAGRYRTAPSEAEARLRQRLIELELQASGLARHLHGVEPVARDLPPVRGFDDYVDARVIQQVEGYYRPQSLMMRSRTTLLRRLEVTLALAGTLQGALAGGFGIAQLGVWIAVVTTVGTAVTAHAAAGRYAYQEIEYSRTAQELQALRLAGPSSASDIAEQDRFIARCEDVISVQNDAWMVKWAGA</sequence>
<reference evidence="3" key="1">
    <citation type="submission" date="2024-07" db="EMBL/GenBank/DDBJ databases">
        <authorList>
            <person name="Yu S.T."/>
        </authorList>
    </citation>
    <scope>NUCLEOTIDE SEQUENCE</scope>
    <source>
        <strain evidence="3">R28</strain>
    </source>
</reference>
<organism evidence="3">
    <name type="scientific">Streptomyces sp. R28</name>
    <dbReference type="NCBI Taxonomy" id="3238628"/>
    <lineage>
        <taxon>Bacteria</taxon>
        <taxon>Bacillati</taxon>
        <taxon>Actinomycetota</taxon>
        <taxon>Actinomycetes</taxon>
        <taxon>Kitasatosporales</taxon>
        <taxon>Streptomycetaceae</taxon>
        <taxon>Streptomyces</taxon>
    </lineage>
</organism>
<dbReference type="EMBL" id="CP163439">
    <property type="protein sequence ID" value="XDQ38662.1"/>
    <property type="molecule type" value="Genomic_DNA"/>
</dbReference>
<keyword evidence="1" id="KW-0472">Membrane</keyword>
<evidence type="ECO:0000259" key="2">
    <source>
        <dbReference type="Pfam" id="PF18181"/>
    </source>
</evidence>
<dbReference type="InterPro" id="IPR040884">
    <property type="entry name" value="SLATT_1"/>
</dbReference>